<proteinExistence type="predicted"/>
<dbReference type="SUPFAM" id="SSF53448">
    <property type="entry name" value="Nucleotide-diphospho-sugar transferases"/>
    <property type="match status" value="1"/>
</dbReference>
<dbReference type="AlphaFoldDB" id="A0A060CDR1"/>
<dbReference type="Pfam" id="PF00535">
    <property type="entry name" value="Glycos_transf_2"/>
    <property type="match status" value="1"/>
</dbReference>
<dbReference type="InterPro" id="IPR001173">
    <property type="entry name" value="Glyco_trans_2-like"/>
</dbReference>
<feature type="domain" description="Glycosyltransferase 2-like" evidence="1">
    <location>
        <begin position="53"/>
        <end position="146"/>
    </location>
</feature>
<feature type="non-terminal residue" evidence="2">
    <location>
        <position position="147"/>
    </location>
</feature>
<evidence type="ECO:0000259" key="1">
    <source>
        <dbReference type="Pfam" id="PF00535"/>
    </source>
</evidence>
<dbReference type="InterPro" id="IPR029044">
    <property type="entry name" value="Nucleotide-diphossugar_trans"/>
</dbReference>
<name>A0A060CDR1_9RHOB</name>
<organism evidence="2">
    <name type="scientific">uncultured Ruegeria sp</name>
    <dbReference type="NCBI Taxonomy" id="259304"/>
    <lineage>
        <taxon>Bacteria</taxon>
        <taxon>Pseudomonadati</taxon>
        <taxon>Pseudomonadota</taxon>
        <taxon>Alphaproteobacteria</taxon>
        <taxon>Rhodobacterales</taxon>
        <taxon>Roseobacteraceae</taxon>
        <taxon>Ruegeria</taxon>
        <taxon>environmental samples</taxon>
    </lineage>
</organism>
<evidence type="ECO:0000313" key="2">
    <source>
        <dbReference type="EMBL" id="AIA90861.1"/>
    </source>
</evidence>
<reference evidence="2" key="1">
    <citation type="journal article" date="2013" name="Environ. Microbiol.">
        <title>Seasonally variable intestinal metagenomes of the red palm weevil (Rhynchophorus ferrugineus).</title>
        <authorList>
            <person name="Jia S."/>
            <person name="Zhang X."/>
            <person name="Zhang G."/>
            <person name="Yin A."/>
            <person name="Zhang S."/>
            <person name="Li F."/>
            <person name="Wang L."/>
            <person name="Zhao D."/>
            <person name="Yun Q."/>
            <person name="Tala"/>
            <person name="Wang J."/>
            <person name="Sun G."/>
            <person name="Baabdullah M."/>
            <person name="Yu X."/>
            <person name="Hu S."/>
            <person name="Al-Mssallem I.S."/>
            <person name="Yu J."/>
        </authorList>
    </citation>
    <scope>NUCLEOTIDE SEQUENCE</scope>
</reference>
<sequence>MAGHIGWRIRQLLTGKKNEEPPMLLRDFVRHNFFIRQAMNSKTGTLAGAGVGIVIIGRNEGERLIASLRSLGAHVRQAVYVDSGSTDGSVSAAASMGAHVVELATDVPFTAARARNAGAEALLEANPPTRLIQFLDGDCTLNEGWIA</sequence>
<protein>
    <submittedName>
        <fullName evidence="2">CAZy families GT2 protein</fullName>
    </submittedName>
</protein>
<dbReference type="Gene3D" id="3.90.550.10">
    <property type="entry name" value="Spore Coat Polysaccharide Biosynthesis Protein SpsA, Chain A"/>
    <property type="match status" value="1"/>
</dbReference>
<dbReference type="EMBL" id="KF123557">
    <property type="protein sequence ID" value="AIA90861.1"/>
    <property type="molecule type" value="Genomic_DNA"/>
</dbReference>
<accession>A0A060CDR1</accession>